<evidence type="ECO:0000256" key="1">
    <source>
        <dbReference type="ARBA" id="ARBA00008023"/>
    </source>
</evidence>
<feature type="binding site" evidence="10">
    <location>
        <position position="70"/>
    </location>
    <ligand>
        <name>substrate</name>
    </ligand>
</feature>
<evidence type="ECO:0000256" key="7">
    <source>
        <dbReference type="ARBA" id="ARBA00023080"/>
    </source>
</evidence>
<evidence type="ECO:0000256" key="8">
    <source>
        <dbReference type="ARBA" id="ARBA00051875"/>
    </source>
</evidence>
<keyword evidence="6 10" id="KW-0460">Magnesium</keyword>
<comment type="caution">
    <text evidence="12">The sequence shown here is derived from an EMBL/GenBank/DDBJ whole genome shotgun (WGS) entry which is preliminary data.</text>
</comment>
<keyword evidence="13" id="KW-1185">Reference proteome</keyword>
<comment type="cofactor">
    <cofactor evidence="10">
        <name>Mg(2+)</name>
        <dbReference type="ChEBI" id="CHEBI:18420"/>
    </cofactor>
    <text evidence="10">Binds 1 Mg(2+) ion per subunit.</text>
</comment>
<dbReference type="PANTHER" id="PTHR11067:SF9">
    <property type="entry name" value="INOSINE TRIPHOSPHATE PYROPHOSPHATASE"/>
    <property type="match status" value="1"/>
</dbReference>
<dbReference type="Gene3D" id="3.90.950.10">
    <property type="match status" value="1"/>
</dbReference>
<keyword evidence="5 10" id="KW-0378">Hydrolase</keyword>
<dbReference type="GO" id="GO:0009146">
    <property type="term" value="P:purine nucleoside triphosphate catabolic process"/>
    <property type="evidence" value="ECO:0007669"/>
    <property type="project" value="UniProtKB-UniRule"/>
</dbReference>
<dbReference type="InterPro" id="IPR002637">
    <property type="entry name" value="RdgB/HAM1"/>
</dbReference>
<dbReference type="RefSeq" id="WP_100313884.1">
    <property type="nucleotide sequence ID" value="NZ_PGFG01000001.1"/>
</dbReference>
<gene>
    <name evidence="12" type="ORF">BXY57_0814</name>
</gene>
<keyword evidence="4 10" id="KW-0547">Nucleotide-binding</keyword>
<dbReference type="GO" id="GO:0005829">
    <property type="term" value="C:cytosol"/>
    <property type="evidence" value="ECO:0007669"/>
    <property type="project" value="TreeGrafter"/>
</dbReference>
<accession>A0A2M9CTJ8</accession>
<evidence type="ECO:0000313" key="13">
    <source>
        <dbReference type="Proteomes" id="UP000230000"/>
    </source>
</evidence>
<evidence type="ECO:0000256" key="11">
    <source>
        <dbReference type="RuleBase" id="RU003781"/>
    </source>
</evidence>
<comment type="catalytic activity">
    <reaction evidence="9 10">
        <text>XTP + H2O = XMP + diphosphate + H(+)</text>
        <dbReference type="Rhea" id="RHEA:28610"/>
        <dbReference type="ChEBI" id="CHEBI:15377"/>
        <dbReference type="ChEBI" id="CHEBI:15378"/>
        <dbReference type="ChEBI" id="CHEBI:33019"/>
        <dbReference type="ChEBI" id="CHEBI:57464"/>
        <dbReference type="ChEBI" id="CHEBI:61314"/>
        <dbReference type="EC" id="3.6.1.66"/>
    </reaction>
</comment>
<keyword evidence="3 10" id="KW-0479">Metal-binding</keyword>
<sequence>MPVLIFATHNPHKLQEVQSVLPASIRLLSLQDVGYKENIPEPYDTLEENSRVKALTIYEALQRDCFAEDSGLEVPALNGAPGARSARFAGDHASDAENLAMLLSRMEGISRREARFRTVITLIWQGKFHQVEGICEGTIATAPRGKGGFGYDPVFIPEGSQQTFAEMSLDEKNQFSHRAKAIRAFCDLVYRLTAESDSR</sequence>
<feature type="binding site" evidence="10">
    <location>
        <position position="172"/>
    </location>
    <ligand>
        <name>substrate</name>
    </ligand>
</feature>
<dbReference type="AlphaFoldDB" id="A0A2M9CTJ8"/>
<evidence type="ECO:0000256" key="9">
    <source>
        <dbReference type="ARBA" id="ARBA00052017"/>
    </source>
</evidence>
<dbReference type="GO" id="GO:0036222">
    <property type="term" value="F:XTP diphosphatase activity"/>
    <property type="evidence" value="ECO:0007669"/>
    <property type="project" value="UniProtKB-UniRule"/>
</dbReference>
<comment type="subunit">
    <text evidence="2 10">Homodimer.</text>
</comment>
<dbReference type="InterPro" id="IPR029001">
    <property type="entry name" value="ITPase-like_fam"/>
</dbReference>
<dbReference type="OrthoDB" id="9807456at2"/>
<comment type="catalytic activity">
    <reaction evidence="10">
        <text>ITP + H2O = IMP + diphosphate + H(+)</text>
        <dbReference type="Rhea" id="RHEA:29399"/>
        <dbReference type="ChEBI" id="CHEBI:15377"/>
        <dbReference type="ChEBI" id="CHEBI:15378"/>
        <dbReference type="ChEBI" id="CHEBI:33019"/>
        <dbReference type="ChEBI" id="CHEBI:58053"/>
        <dbReference type="ChEBI" id="CHEBI:61402"/>
        <dbReference type="EC" id="3.6.1.66"/>
    </reaction>
</comment>
<feature type="active site" description="Proton acceptor" evidence="10">
    <location>
        <position position="69"/>
    </location>
</feature>
<feature type="binding site" evidence="10">
    <location>
        <begin position="149"/>
        <end position="152"/>
    </location>
    <ligand>
        <name>substrate</name>
    </ligand>
</feature>
<dbReference type="GO" id="GO:0000166">
    <property type="term" value="F:nucleotide binding"/>
    <property type="evidence" value="ECO:0007669"/>
    <property type="project" value="UniProtKB-KW"/>
</dbReference>
<dbReference type="GO" id="GO:0046872">
    <property type="term" value="F:metal ion binding"/>
    <property type="evidence" value="ECO:0007669"/>
    <property type="project" value="UniProtKB-KW"/>
</dbReference>
<evidence type="ECO:0000313" key="12">
    <source>
        <dbReference type="EMBL" id="PJJ75242.1"/>
    </source>
</evidence>
<dbReference type="GO" id="GO:0009117">
    <property type="term" value="P:nucleotide metabolic process"/>
    <property type="evidence" value="ECO:0007669"/>
    <property type="project" value="UniProtKB-KW"/>
</dbReference>
<dbReference type="InterPro" id="IPR020922">
    <property type="entry name" value="dITP/XTP_pyrophosphatase"/>
</dbReference>
<name>A0A2M9CTJ8_9BACT</name>
<dbReference type="GO" id="GO:0036220">
    <property type="term" value="F:ITP diphosphatase activity"/>
    <property type="evidence" value="ECO:0007669"/>
    <property type="project" value="UniProtKB-UniRule"/>
</dbReference>
<evidence type="ECO:0000256" key="5">
    <source>
        <dbReference type="ARBA" id="ARBA00022801"/>
    </source>
</evidence>
<comment type="function">
    <text evidence="10">Pyrophosphatase that catalyzes the hydrolysis of nucleoside triphosphates to their monophosphate derivatives, with a high preference for the non-canonical purine nucleotides XTP (xanthosine triphosphate), dITP (deoxyinosine triphosphate) and ITP. Seems to function as a house-cleaning enzyme that removes non-canonical purine nucleotides from the nucleotide pool, thus preventing their incorporation into DNA/RNA and avoiding chromosomal lesions.</text>
</comment>
<dbReference type="Proteomes" id="UP000230000">
    <property type="component" value="Unassembled WGS sequence"/>
</dbReference>
<evidence type="ECO:0000256" key="6">
    <source>
        <dbReference type="ARBA" id="ARBA00022842"/>
    </source>
</evidence>
<dbReference type="GO" id="GO:0017111">
    <property type="term" value="F:ribonucleoside triphosphate phosphatase activity"/>
    <property type="evidence" value="ECO:0007669"/>
    <property type="project" value="InterPro"/>
</dbReference>
<evidence type="ECO:0000256" key="4">
    <source>
        <dbReference type="ARBA" id="ARBA00022741"/>
    </source>
</evidence>
<feature type="binding site" evidence="10">
    <location>
        <begin position="8"/>
        <end position="13"/>
    </location>
    <ligand>
        <name>substrate</name>
    </ligand>
</feature>
<organism evidence="12 13">
    <name type="scientific">Thermoflavifilum aggregans</name>
    <dbReference type="NCBI Taxonomy" id="454188"/>
    <lineage>
        <taxon>Bacteria</taxon>
        <taxon>Pseudomonadati</taxon>
        <taxon>Bacteroidota</taxon>
        <taxon>Chitinophagia</taxon>
        <taxon>Chitinophagales</taxon>
        <taxon>Chitinophagaceae</taxon>
        <taxon>Thermoflavifilum</taxon>
    </lineage>
</organism>
<dbReference type="HAMAP" id="MF_01405">
    <property type="entry name" value="Non_canon_purine_NTPase"/>
    <property type="match status" value="1"/>
</dbReference>
<dbReference type="Pfam" id="PF01725">
    <property type="entry name" value="Ham1p_like"/>
    <property type="match status" value="1"/>
</dbReference>
<protein>
    <recommendedName>
        <fullName evidence="10">dITP/XTP pyrophosphatase</fullName>
        <ecNumber evidence="10">3.6.1.66</ecNumber>
    </recommendedName>
    <alternativeName>
        <fullName evidence="10">Non-canonical purine NTP pyrophosphatase</fullName>
    </alternativeName>
    <alternativeName>
        <fullName evidence="10">Non-standard purine NTP pyrophosphatase</fullName>
    </alternativeName>
    <alternativeName>
        <fullName evidence="10">Nucleoside-triphosphate diphosphatase</fullName>
    </alternativeName>
    <alternativeName>
        <fullName evidence="10">Nucleoside-triphosphate pyrophosphatase</fullName>
        <shortName evidence="10">NTPase</shortName>
    </alternativeName>
</protein>
<dbReference type="CDD" id="cd00515">
    <property type="entry name" value="HAM1"/>
    <property type="match status" value="1"/>
</dbReference>
<comment type="caution">
    <text evidence="10">Lacks conserved residue(s) required for the propagation of feature annotation.</text>
</comment>
<evidence type="ECO:0000256" key="2">
    <source>
        <dbReference type="ARBA" id="ARBA00011738"/>
    </source>
</evidence>
<comment type="similarity">
    <text evidence="1 10 11">Belongs to the HAM1 NTPase family.</text>
</comment>
<keyword evidence="7 10" id="KW-0546">Nucleotide metabolism</keyword>
<feature type="binding site" evidence="10">
    <location>
        <begin position="177"/>
        <end position="178"/>
    </location>
    <ligand>
        <name>substrate</name>
    </ligand>
</feature>
<proteinExistence type="inferred from homology"/>
<dbReference type="NCBIfam" id="TIGR00042">
    <property type="entry name" value="RdgB/HAM1 family non-canonical purine NTP pyrophosphatase"/>
    <property type="match status" value="1"/>
</dbReference>
<dbReference type="EMBL" id="PGFG01000001">
    <property type="protein sequence ID" value="PJJ75242.1"/>
    <property type="molecule type" value="Genomic_DNA"/>
</dbReference>
<dbReference type="EC" id="3.6.1.66" evidence="10"/>
<dbReference type="GO" id="GO:0035870">
    <property type="term" value="F:dITP diphosphatase activity"/>
    <property type="evidence" value="ECO:0007669"/>
    <property type="project" value="UniProtKB-UniRule"/>
</dbReference>
<dbReference type="PANTHER" id="PTHR11067">
    <property type="entry name" value="INOSINE TRIPHOSPHATE PYROPHOSPHATASE/HAM1 PROTEIN"/>
    <property type="match status" value="1"/>
</dbReference>
<feature type="binding site" evidence="10">
    <location>
        <position position="69"/>
    </location>
    <ligand>
        <name>Mg(2+)</name>
        <dbReference type="ChEBI" id="CHEBI:18420"/>
    </ligand>
</feature>
<comment type="catalytic activity">
    <reaction evidence="8 10">
        <text>dITP + H2O = dIMP + diphosphate + H(+)</text>
        <dbReference type="Rhea" id="RHEA:28342"/>
        <dbReference type="ChEBI" id="CHEBI:15377"/>
        <dbReference type="ChEBI" id="CHEBI:15378"/>
        <dbReference type="ChEBI" id="CHEBI:33019"/>
        <dbReference type="ChEBI" id="CHEBI:61194"/>
        <dbReference type="ChEBI" id="CHEBI:61382"/>
        <dbReference type="EC" id="3.6.1.66"/>
    </reaction>
</comment>
<evidence type="ECO:0000256" key="10">
    <source>
        <dbReference type="HAMAP-Rule" id="MF_01405"/>
    </source>
</evidence>
<dbReference type="FunFam" id="3.90.950.10:FF:000001">
    <property type="entry name" value="dITP/XTP pyrophosphatase"/>
    <property type="match status" value="1"/>
</dbReference>
<evidence type="ECO:0000256" key="3">
    <source>
        <dbReference type="ARBA" id="ARBA00022723"/>
    </source>
</evidence>
<reference evidence="12 13" key="1">
    <citation type="submission" date="2017-11" db="EMBL/GenBank/DDBJ databases">
        <title>Genomic Encyclopedia of Archaeal and Bacterial Type Strains, Phase II (KMG-II): From Individual Species to Whole Genera.</title>
        <authorList>
            <person name="Goeker M."/>
        </authorList>
    </citation>
    <scope>NUCLEOTIDE SEQUENCE [LARGE SCALE GENOMIC DNA]</scope>
    <source>
        <strain evidence="12 13">DSM 27268</strain>
    </source>
</reference>
<dbReference type="SUPFAM" id="SSF52972">
    <property type="entry name" value="ITPase-like"/>
    <property type="match status" value="1"/>
</dbReference>